<keyword evidence="2" id="KW-1185">Reference proteome</keyword>
<sequence>MSAWKRIMCAKQVISLVETRKSAFFSQICSSRKLTCKSSGCRRLTWKRLTWKSSVRRLTLKSSMILFRDSGQTLLILDDFHVSQDPSEDFLEVVWKSSSALYFRRLSRRLPKRLSIGLPKSDPDLKNIYIKPRYENMYIISKNIKFSVFKSKRLEWVWKVLTW</sequence>
<dbReference type="EMBL" id="JADBGQ010000002">
    <property type="protein sequence ID" value="KAG5410711.1"/>
    <property type="molecule type" value="Genomic_DNA"/>
</dbReference>
<comment type="caution">
    <text evidence="1">The sequence shown here is derived from an EMBL/GenBank/DDBJ whole genome shotgun (WGS) entry which is preliminary data.</text>
</comment>
<protein>
    <submittedName>
        <fullName evidence="1">Uncharacterized protein</fullName>
    </submittedName>
</protein>
<gene>
    <name evidence="1" type="primary">A02p035170.1_BraROA</name>
    <name evidence="1" type="ORF">IGI04_007030</name>
</gene>
<accession>A0ABQ7NJT5</accession>
<organism evidence="1 2">
    <name type="scientific">Brassica rapa subsp. trilocularis</name>
    <dbReference type="NCBI Taxonomy" id="1813537"/>
    <lineage>
        <taxon>Eukaryota</taxon>
        <taxon>Viridiplantae</taxon>
        <taxon>Streptophyta</taxon>
        <taxon>Embryophyta</taxon>
        <taxon>Tracheophyta</taxon>
        <taxon>Spermatophyta</taxon>
        <taxon>Magnoliopsida</taxon>
        <taxon>eudicotyledons</taxon>
        <taxon>Gunneridae</taxon>
        <taxon>Pentapetalae</taxon>
        <taxon>rosids</taxon>
        <taxon>malvids</taxon>
        <taxon>Brassicales</taxon>
        <taxon>Brassicaceae</taxon>
        <taxon>Brassiceae</taxon>
        <taxon>Brassica</taxon>
    </lineage>
</organism>
<dbReference type="Proteomes" id="UP000823674">
    <property type="component" value="Chromosome A02"/>
</dbReference>
<proteinExistence type="predicted"/>
<evidence type="ECO:0000313" key="2">
    <source>
        <dbReference type="Proteomes" id="UP000823674"/>
    </source>
</evidence>
<reference evidence="1 2" key="1">
    <citation type="submission" date="2021-03" db="EMBL/GenBank/DDBJ databases">
        <authorList>
            <person name="King G.J."/>
            <person name="Bancroft I."/>
            <person name="Baten A."/>
            <person name="Bloomfield J."/>
            <person name="Borpatragohain P."/>
            <person name="He Z."/>
            <person name="Irish N."/>
            <person name="Irwin J."/>
            <person name="Liu K."/>
            <person name="Mauleon R.P."/>
            <person name="Moore J."/>
            <person name="Morris R."/>
            <person name="Ostergaard L."/>
            <person name="Wang B."/>
            <person name="Wells R."/>
        </authorList>
    </citation>
    <scope>NUCLEOTIDE SEQUENCE [LARGE SCALE GENOMIC DNA]</scope>
    <source>
        <strain evidence="1">R-o-18</strain>
        <tissue evidence="1">Leaf</tissue>
    </source>
</reference>
<evidence type="ECO:0000313" key="1">
    <source>
        <dbReference type="EMBL" id="KAG5410711.1"/>
    </source>
</evidence>
<name>A0ABQ7NJT5_BRACM</name>